<protein>
    <submittedName>
        <fullName evidence="5">LPXTG-motif cell wall anchor domain-containing protein</fullName>
    </submittedName>
</protein>
<dbReference type="AlphaFoldDB" id="A0A1I3UAJ1"/>
<keyword evidence="2" id="KW-1133">Transmembrane helix</keyword>
<gene>
    <name evidence="5" type="ORF">SAMN05421852_12330</name>
</gene>
<feature type="domain" description="Excalibur calcium-binding" evidence="4">
    <location>
        <begin position="34"/>
        <end position="73"/>
    </location>
</feature>
<keyword evidence="3" id="KW-0732">Signal</keyword>
<feature type="region of interest" description="Disordered" evidence="1">
    <location>
        <begin position="51"/>
        <end position="128"/>
    </location>
</feature>
<feature type="transmembrane region" description="Helical" evidence="2">
    <location>
        <begin position="133"/>
        <end position="153"/>
    </location>
</feature>
<dbReference type="RefSeq" id="WP_093231458.1">
    <property type="nucleotide sequence ID" value="NZ_FORR01000023.1"/>
</dbReference>
<feature type="compositionally biased region" description="Low complexity" evidence="1">
    <location>
        <begin position="76"/>
        <end position="109"/>
    </location>
</feature>
<dbReference type="OrthoDB" id="565380at2"/>
<organism evidence="5 6">
    <name type="scientific">Thermoflavimicrobium dichotomicum</name>
    <dbReference type="NCBI Taxonomy" id="46223"/>
    <lineage>
        <taxon>Bacteria</taxon>
        <taxon>Bacillati</taxon>
        <taxon>Bacillota</taxon>
        <taxon>Bacilli</taxon>
        <taxon>Bacillales</taxon>
        <taxon>Thermoactinomycetaceae</taxon>
        <taxon>Thermoflavimicrobium</taxon>
    </lineage>
</organism>
<dbReference type="EMBL" id="FORR01000023">
    <property type="protein sequence ID" value="SFJ80568.1"/>
    <property type="molecule type" value="Genomic_DNA"/>
</dbReference>
<evidence type="ECO:0000256" key="3">
    <source>
        <dbReference type="SAM" id="SignalP"/>
    </source>
</evidence>
<evidence type="ECO:0000256" key="2">
    <source>
        <dbReference type="SAM" id="Phobius"/>
    </source>
</evidence>
<evidence type="ECO:0000256" key="1">
    <source>
        <dbReference type="SAM" id="MobiDB-lite"/>
    </source>
</evidence>
<dbReference type="NCBIfam" id="TIGR01167">
    <property type="entry name" value="LPXTG_anchor"/>
    <property type="match status" value="1"/>
</dbReference>
<feature type="compositionally biased region" description="Polar residues" evidence="1">
    <location>
        <begin position="110"/>
        <end position="121"/>
    </location>
</feature>
<dbReference type="Proteomes" id="UP000199545">
    <property type="component" value="Unassembled WGS sequence"/>
</dbReference>
<accession>A0A1I3UAJ1</accession>
<dbReference type="Pfam" id="PF05901">
    <property type="entry name" value="Excalibur"/>
    <property type="match status" value="1"/>
</dbReference>
<proteinExistence type="predicted"/>
<sequence length="157" mass="16581">MKNLFTSFLGIVMGLFIFSSTTFAADNGNDGIDKNCSDFSTPEDAQAYFTNDGGSAARNIDDLDEDQDGIPCENLSSTGGNDTNNGDSSTNNEDSNTNNGNQNTGTSENPGTSDTNNTTDQVGEKLPNTATSYPNSMLLGFILLLIGVLALNLKRSK</sequence>
<dbReference type="STRING" id="46223.SAMN05421852_12330"/>
<evidence type="ECO:0000259" key="4">
    <source>
        <dbReference type="Pfam" id="PF05901"/>
    </source>
</evidence>
<keyword evidence="2" id="KW-0812">Transmembrane</keyword>
<reference evidence="5 6" key="1">
    <citation type="submission" date="2016-10" db="EMBL/GenBank/DDBJ databases">
        <authorList>
            <person name="de Groot N.N."/>
        </authorList>
    </citation>
    <scope>NUCLEOTIDE SEQUENCE [LARGE SCALE GENOMIC DNA]</scope>
    <source>
        <strain evidence="5 6">DSM 44778</strain>
    </source>
</reference>
<evidence type="ECO:0000313" key="5">
    <source>
        <dbReference type="EMBL" id="SFJ80568.1"/>
    </source>
</evidence>
<evidence type="ECO:0000313" key="6">
    <source>
        <dbReference type="Proteomes" id="UP000199545"/>
    </source>
</evidence>
<dbReference type="InterPro" id="IPR008613">
    <property type="entry name" value="Excalibur_Ca-bd_domain"/>
</dbReference>
<name>A0A1I3UAJ1_9BACL</name>
<feature type="signal peptide" evidence="3">
    <location>
        <begin position="1"/>
        <end position="24"/>
    </location>
</feature>
<keyword evidence="2" id="KW-0472">Membrane</keyword>
<feature type="chain" id="PRO_5011493046" evidence="3">
    <location>
        <begin position="25"/>
        <end position="157"/>
    </location>
</feature>
<keyword evidence="6" id="KW-1185">Reference proteome</keyword>